<accession>S9R4V1</accession>
<evidence type="ECO:0000259" key="1">
    <source>
        <dbReference type="Pfam" id="PF02954"/>
    </source>
</evidence>
<feature type="domain" description="DNA binding HTH" evidence="1">
    <location>
        <begin position="17"/>
        <end position="55"/>
    </location>
</feature>
<reference evidence="2" key="1">
    <citation type="submission" date="2013-05" db="EMBL/GenBank/DDBJ databases">
        <title>Genome assembly of Cystobacter fuscus DSM 2262.</title>
        <authorList>
            <person name="Sharma G."/>
            <person name="Khatri I."/>
            <person name="Kaur C."/>
            <person name="Mayilraj S."/>
            <person name="Subramanian S."/>
        </authorList>
    </citation>
    <scope>NUCLEOTIDE SEQUENCE [LARGE SCALE GENOMIC DNA]</scope>
    <source>
        <strain evidence="2">DSM 2262</strain>
    </source>
</reference>
<dbReference type="Proteomes" id="UP000011682">
    <property type="component" value="Unassembled WGS sequence"/>
</dbReference>
<dbReference type="eggNOG" id="COG2204">
    <property type="taxonomic scope" value="Bacteria"/>
</dbReference>
<dbReference type="SUPFAM" id="SSF46689">
    <property type="entry name" value="Homeodomain-like"/>
    <property type="match status" value="1"/>
</dbReference>
<dbReference type="GO" id="GO:0043565">
    <property type="term" value="F:sequence-specific DNA binding"/>
    <property type="evidence" value="ECO:0007669"/>
    <property type="project" value="InterPro"/>
</dbReference>
<comment type="caution">
    <text evidence="2">The sequence shown here is derived from an EMBL/GenBank/DDBJ whole genome shotgun (WGS) entry which is preliminary data.</text>
</comment>
<dbReference type="Pfam" id="PF02954">
    <property type="entry name" value="HTH_8"/>
    <property type="match status" value="1"/>
</dbReference>
<sequence>MALALGPGAHLQERVSRLERDAIAEALRTSGGKKIVTAKLLGISRPTLDKKIEDYGLTVSRRRV</sequence>
<dbReference type="EMBL" id="ANAH02000004">
    <property type="protein sequence ID" value="EPX63953.1"/>
    <property type="molecule type" value="Genomic_DNA"/>
</dbReference>
<evidence type="ECO:0000313" key="2">
    <source>
        <dbReference type="EMBL" id="EPX63953.1"/>
    </source>
</evidence>
<protein>
    <recommendedName>
        <fullName evidence="1">DNA binding HTH domain-containing protein</fullName>
    </recommendedName>
</protein>
<gene>
    <name evidence="2" type="ORF">D187_005086</name>
</gene>
<dbReference type="PRINTS" id="PR01590">
    <property type="entry name" value="HTHFIS"/>
</dbReference>
<dbReference type="RefSeq" id="WP_002631786.1">
    <property type="nucleotide sequence ID" value="NZ_ANAH02000004.1"/>
</dbReference>
<proteinExistence type="predicted"/>
<dbReference type="Gene3D" id="1.10.10.60">
    <property type="entry name" value="Homeodomain-like"/>
    <property type="match status" value="1"/>
</dbReference>
<evidence type="ECO:0000313" key="3">
    <source>
        <dbReference type="Proteomes" id="UP000011682"/>
    </source>
</evidence>
<dbReference type="InterPro" id="IPR009057">
    <property type="entry name" value="Homeodomain-like_sf"/>
</dbReference>
<dbReference type="InterPro" id="IPR002197">
    <property type="entry name" value="HTH_Fis"/>
</dbReference>
<organism evidence="2 3">
    <name type="scientific">Cystobacter fuscus (strain ATCC 25194 / DSM 2262 / NBRC 100088 / M29)</name>
    <dbReference type="NCBI Taxonomy" id="1242864"/>
    <lineage>
        <taxon>Bacteria</taxon>
        <taxon>Pseudomonadati</taxon>
        <taxon>Myxococcota</taxon>
        <taxon>Myxococcia</taxon>
        <taxon>Myxococcales</taxon>
        <taxon>Cystobacterineae</taxon>
        <taxon>Archangiaceae</taxon>
        <taxon>Cystobacter</taxon>
    </lineage>
</organism>
<keyword evidence="3" id="KW-1185">Reference proteome</keyword>
<dbReference type="AlphaFoldDB" id="S9R4V1"/>
<name>S9R4V1_CYSF2</name>